<dbReference type="InterPro" id="IPR036047">
    <property type="entry name" value="F-box-like_dom_sf"/>
</dbReference>
<protein>
    <recommendedName>
        <fullName evidence="1">F-box domain-containing protein</fullName>
    </recommendedName>
</protein>
<reference evidence="2" key="1">
    <citation type="submission" date="2022-12" db="EMBL/GenBank/DDBJ databases">
        <title>Draft genome assemblies for two species of Escallonia (Escalloniales).</title>
        <authorList>
            <person name="Chanderbali A."/>
            <person name="Dervinis C."/>
            <person name="Anghel I."/>
            <person name="Soltis D."/>
            <person name="Soltis P."/>
            <person name="Zapata F."/>
        </authorList>
    </citation>
    <scope>NUCLEOTIDE SEQUENCE</scope>
    <source>
        <strain evidence="2">UCBG92.1500</strain>
        <tissue evidence="2">Leaf</tissue>
    </source>
</reference>
<evidence type="ECO:0000259" key="1">
    <source>
        <dbReference type="PROSITE" id="PS50181"/>
    </source>
</evidence>
<evidence type="ECO:0000313" key="2">
    <source>
        <dbReference type="EMBL" id="KAK2967761.1"/>
    </source>
</evidence>
<dbReference type="SMART" id="SM00256">
    <property type="entry name" value="FBOX"/>
    <property type="match status" value="2"/>
</dbReference>
<dbReference type="AlphaFoldDB" id="A0AA88QN05"/>
<gene>
    <name evidence="2" type="ORF">RJ640_029657</name>
</gene>
<feature type="domain" description="F-box" evidence="1">
    <location>
        <begin position="179"/>
        <end position="225"/>
    </location>
</feature>
<name>A0AA88QN05_9ASTE</name>
<dbReference type="PANTHER" id="PTHR31672">
    <property type="entry name" value="BNACNNG10540D PROTEIN"/>
    <property type="match status" value="1"/>
</dbReference>
<dbReference type="InterPro" id="IPR001810">
    <property type="entry name" value="F-box_dom"/>
</dbReference>
<dbReference type="EMBL" id="JAVXUO010002989">
    <property type="protein sequence ID" value="KAK2967761.1"/>
    <property type="molecule type" value="Genomic_DNA"/>
</dbReference>
<accession>A0AA88QN05</accession>
<proteinExistence type="predicted"/>
<dbReference type="Proteomes" id="UP001187471">
    <property type="component" value="Unassembled WGS sequence"/>
</dbReference>
<keyword evidence="3" id="KW-1185">Reference proteome</keyword>
<dbReference type="SUPFAM" id="SSF69304">
    <property type="entry name" value="Tricorn protease N-terminal domain"/>
    <property type="match status" value="1"/>
</dbReference>
<dbReference type="Pfam" id="PF00646">
    <property type="entry name" value="F-box"/>
    <property type="match status" value="2"/>
</dbReference>
<comment type="caution">
    <text evidence="2">The sequence shown here is derived from an EMBL/GenBank/DDBJ whole genome shotgun (WGS) entry which is preliminary data.</text>
</comment>
<dbReference type="CDD" id="cd09917">
    <property type="entry name" value="F-box_SF"/>
    <property type="match status" value="2"/>
</dbReference>
<evidence type="ECO:0000313" key="3">
    <source>
        <dbReference type="Proteomes" id="UP001187471"/>
    </source>
</evidence>
<dbReference type="PROSITE" id="PS50181">
    <property type="entry name" value="FBOX"/>
    <property type="match status" value="1"/>
</dbReference>
<organism evidence="2 3">
    <name type="scientific">Escallonia rubra</name>
    <dbReference type="NCBI Taxonomy" id="112253"/>
    <lineage>
        <taxon>Eukaryota</taxon>
        <taxon>Viridiplantae</taxon>
        <taxon>Streptophyta</taxon>
        <taxon>Embryophyta</taxon>
        <taxon>Tracheophyta</taxon>
        <taxon>Spermatophyta</taxon>
        <taxon>Magnoliopsida</taxon>
        <taxon>eudicotyledons</taxon>
        <taxon>Gunneridae</taxon>
        <taxon>Pentapetalae</taxon>
        <taxon>asterids</taxon>
        <taxon>campanulids</taxon>
        <taxon>Escalloniales</taxon>
        <taxon>Escalloniaceae</taxon>
        <taxon>Escallonia</taxon>
    </lineage>
</organism>
<dbReference type="SUPFAM" id="SSF81383">
    <property type="entry name" value="F-box domain"/>
    <property type="match status" value="2"/>
</dbReference>
<dbReference type="InterPro" id="IPR050796">
    <property type="entry name" value="SCF_F-box_component"/>
</dbReference>
<sequence>MEGHRLPATKSVGFCLLSSELIEYVFTRLASPDICRLRCVSKPIASILGEQGFVRNYNDQHRSSTWLFFYNKPANQDHAALYGFTGCSNRWFKILVHDLLKSVVHYSGEYLYFLTASGSNFLFALNARKEFILVNPTTTRTMSLSLIKMDPHWMHHYSWTPKIGLSSEMEGRRLPATNCVGFCLLPSELMEYIFIRLASPDICQLRCVSKPIASILREREFVLNHNDQHRSSTWLFFYNKPADREDAALHGFSDRSNRWFKILVHDLLKSVVPSGEYLYFLTASGSNFLFALNTRKEVVLVNPMTRTVRKIICPPQGPHGIFFGPDTSIKLLFGPPGADQFCVLFAQFINGCTILFEYNSNTNKWRTITLERRVRDLSLVGDYVFLSVFDRFRRCANIICVSQRGHPEAVSIWPTLACADSSWEIRGDGLHSYRVIGDGKMVIVRSDGVDDKNKRIRMLKGVELWGITANGKHWEFISETSREIVAEMKKPYGVIEGCLEERNGTIRVALMFNFQGVWDIIWLSYDLGRRNWTRVVLPDCQMKGSSMVGISFSSGLILS</sequence>